<dbReference type="SUPFAM" id="SSF53098">
    <property type="entry name" value="Ribonuclease H-like"/>
    <property type="match status" value="1"/>
</dbReference>
<accession>A0A4S8LG09</accession>
<dbReference type="InterPro" id="IPR012337">
    <property type="entry name" value="RNaseH-like_sf"/>
</dbReference>
<dbReference type="Proteomes" id="UP000297245">
    <property type="component" value="Unassembled WGS sequence"/>
</dbReference>
<dbReference type="OrthoDB" id="3252425at2759"/>
<protein>
    <submittedName>
        <fullName evidence="1">Uncharacterized protein</fullName>
    </submittedName>
</protein>
<evidence type="ECO:0000313" key="1">
    <source>
        <dbReference type="EMBL" id="THU87962.1"/>
    </source>
</evidence>
<keyword evidence="2" id="KW-1185">Reference proteome</keyword>
<reference evidence="1 2" key="1">
    <citation type="journal article" date="2019" name="Nat. Ecol. Evol.">
        <title>Megaphylogeny resolves global patterns of mushroom evolution.</title>
        <authorList>
            <person name="Varga T."/>
            <person name="Krizsan K."/>
            <person name="Foldi C."/>
            <person name="Dima B."/>
            <person name="Sanchez-Garcia M."/>
            <person name="Sanchez-Ramirez S."/>
            <person name="Szollosi G.J."/>
            <person name="Szarkandi J.G."/>
            <person name="Papp V."/>
            <person name="Albert L."/>
            <person name="Andreopoulos W."/>
            <person name="Angelini C."/>
            <person name="Antonin V."/>
            <person name="Barry K.W."/>
            <person name="Bougher N.L."/>
            <person name="Buchanan P."/>
            <person name="Buyck B."/>
            <person name="Bense V."/>
            <person name="Catcheside P."/>
            <person name="Chovatia M."/>
            <person name="Cooper J."/>
            <person name="Damon W."/>
            <person name="Desjardin D."/>
            <person name="Finy P."/>
            <person name="Geml J."/>
            <person name="Haridas S."/>
            <person name="Hughes K."/>
            <person name="Justo A."/>
            <person name="Karasinski D."/>
            <person name="Kautmanova I."/>
            <person name="Kiss B."/>
            <person name="Kocsube S."/>
            <person name="Kotiranta H."/>
            <person name="LaButti K.M."/>
            <person name="Lechner B.E."/>
            <person name="Liimatainen K."/>
            <person name="Lipzen A."/>
            <person name="Lukacs Z."/>
            <person name="Mihaltcheva S."/>
            <person name="Morgado L.N."/>
            <person name="Niskanen T."/>
            <person name="Noordeloos M.E."/>
            <person name="Ohm R.A."/>
            <person name="Ortiz-Santana B."/>
            <person name="Ovrebo C."/>
            <person name="Racz N."/>
            <person name="Riley R."/>
            <person name="Savchenko A."/>
            <person name="Shiryaev A."/>
            <person name="Soop K."/>
            <person name="Spirin V."/>
            <person name="Szebenyi C."/>
            <person name="Tomsovsky M."/>
            <person name="Tulloss R.E."/>
            <person name="Uehling J."/>
            <person name="Grigoriev I.V."/>
            <person name="Vagvolgyi C."/>
            <person name="Papp T."/>
            <person name="Martin F.M."/>
            <person name="Miettinen O."/>
            <person name="Hibbett D.S."/>
            <person name="Nagy L.G."/>
        </authorList>
    </citation>
    <scope>NUCLEOTIDE SEQUENCE [LARGE SCALE GENOMIC DNA]</scope>
    <source>
        <strain evidence="1 2">CBS 962.96</strain>
    </source>
</reference>
<proteinExistence type="predicted"/>
<dbReference type="AlphaFoldDB" id="A0A4S8LG09"/>
<dbReference type="EMBL" id="ML179428">
    <property type="protein sequence ID" value="THU87962.1"/>
    <property type="molecule type" value="Genomic_DNA"/>
</dbReference>
<gene>
    <name evidence="1" type="ORF">K435DRAFT_821793</name>
</gene>
<organism evidence="1 2">
    <name type="scientific">Dendrothele bispora (strain CBS 962.96)</name>
    <dbReference type="NCBI Taxonomy" id="1314807"/>
    <lineage>
        <taxon>Eukaryota</taxon>
        <taxon>Fungi</taxon>
        <taxon>Dikarya</taxon>
        <taxon>Basidiomycota</taxon>
        <taxon>Agaricomycotina</taxon>
        <taxon>Agaricomycetes</taxon>
        <taxon>Agaricomycetidae</taxon>
        <taxon>Agaricales</taxon>
        <taxon>Agaricales incertae sedis</taxon>
        <taxon>Dendrothele</taxon>
    </lineage>
</organism>
<name>A0A4S8LG09_DENBC</name>
<evidence type="ECO:0000313" key="2">
    <source>
        <dbReference type="Proteomes" id="UP000297245"/>
    </source>
</evidence>
<sequence length="200" mass="23073">MKQDDSYDEEGLVDELAARELDERKELERKIKPVKVVLLKLQRISFKIINSTTKLLPAWKDILVELDLAEKMLPRDVSTRWNSTYDMTSVSCDYRTAIDAMTANRLNELREFKQLVKVLKDATEFFSRDDSPNLATVIPAMDKIDEDFSNFIIDEKLNPAIQAAVSISKKTLNRYYDKTDHSEVYCIAMSTLIFLSPEPL</sequence>